<evidence type="ECO:0000313" key="1">
    <source>
        <dbReference type="EMBL" id="QRD03952.1"/>
    </source>
</evidence>
<gene>
    <name evidence="1" type="ORF">JI435_138100</name>
</gene>
<accession>A0A7U2I809</accession>
<dbReference type="Proteomes" id="UP000663193">
    <property type="component" value="Chromosome 16"/>
</dbReference>
<evidence type="ECO:0000313" key="2">
    <source>
        <dbReference type="Proteomes" id="UP000663193"/>
    </source>
</evidence>
<sequence>MDDKISTYRHAQIVRNQGEGTYARCMSAAKKRKFLTIGGRRMCCFQSESG</sequence>
<protein>
    <submittedName>
        <fullName evidence="1">Uncharacterized protein</fullName>
    </submittedName>
</protein>
<dbReference type="AlphaFoldDB" id="A0A7U2I809"/>
<reference evidence="2" key="1">
    <citation type="journal article" date="2021" name="BMC Genomics">
        <title>Chromosome-level genome assembly and manually-curated proteome of model necrotroph Parastagonospora nodorum Sn15 reveals a genome-wide trove of candidate effector homologs, and redundancy of virulence-related functions within an accessory chromosome.</title>
        <authorList>
            <person name="Bertazzoni S."/>
            <person name="Jones D.A.B."/>
            <person name="Phan H.T."/>
            <person name="Tan K.-C."/>
            <person name="Hane J.K."/>
        </authorList>
    </citation>
    <scope>NUCLEOTIDE SEQUENCE [LARGE SCALE GENOMIC DNA]</scope>
    <source>
        <strain evidence="2">SN15 / ATCC MYA-4574 / FGSC 10173)</strain>
    </source>
</reference>
<name>A0A7U2I809_PHANO</name>
<proteinExistence type="predicted"/>
<keyword evidence="2" id="KW-1185">Reference proteome</keyword>
<dbReference type="VEuPathDB" id="FungiDB:JI435_138100"/>
<dbReference type="EMBL" id="CP069038">
    <property type="protein sequence ID" value="QRD03952.1"/>
    <property type="molecule type" value="Genomic_DNA"/>
</dbReference>
<organism evidence="1 2">
    <name type="scientific">Phaeosphaeria nodorum (strain SN15 / ATCC MYA-4574 / FGSC 10173)</name>
    <name type="common">Glume blotch fungus</name>
    <name type="synonym">Parastagonospora nodorum</name>
    <dbReference type="NCBI Taxonomy" id="321614"/>
    <lineage>
        <taxon>Eukaryota</taxon>
        <taxon>Fungi</taxon>
        <taxon>Dikarya</taxon>
        <taxon>Ascomycota</taxon>
        <taxon>Pezizomycotina</taxon>
        <taxon>Dothideomycetes</taxon>
        <taxon>Pleosporomycetidae</taxon>
        <taxon>Pleosporales</taxon>
        <taxon>Pleosporineae</taxon>
        <taxon>Phaeosphaeriaceae</taxon>
        <taxon>Parastagonospora</taxon>
    </lineage>
</organism>